<dbReference type="GO" id="GO:0002949">
    <property type="term" value="P:tRNA threonylcarbamoyladenosine modification"/>
    <property type="evidence" value="ECO:0007669"/>
    <property type="project" value="UniProtKB-UniRule"/>
</dbReference>
<dbReference type="HAMAP" id="MF_01852">
    <property type="entry name" value="TsaC"/>
    <property type="match status" value="1"/>
</dbReference>
<keyword evidence="4 9" id="KW-0819">tRNA processing</keyword>
<comment type="catalytic activity">
    <reaction evidence="8 9">
        <text>L-threonine + hydrogencarbonate + ATP = L-threonylcarbamoyladenylate + diphosphate + H2O</text>
        <dbReference type="Rhea" id="RHEA:36407"/>
        <dbReference type="ChEBI" id="CHEBI:15377"/>
        <dbReference type="ChEBI" id="CHEBI:17544"/>
        <dbReference type="ChEBI" id="CHEBI:30616"/>
        <dbReference type="ChEBI" id="CHEBI:33019"/>
        <dbReference type="ChEBI" id="CHEBI:57926"/>
        <dbReference type="ChEBI" id="CHEBI:73682"/>
        <dbReference type="EC" id="2.7.7.87"/>
    </reaction>
</comment>
<dbReference type="Gene3D" id="3.90.870.10">
    <property type="entry name" value="DHBP synthase"/>
    <property type="match status" value="1"/>
</dbReference>
<dbReference type="InterPro" id="IPR050156">
    <property type="entry name" value="TC-AMP_synthase_SUA5"/>
</dbReference>
<evidence type="ECO:0000259" key="10">
    <source>
        <dbReference type="PROSITE" id="PS51163"/>
    </source>
</evidence>
<keyword evidence="6 9" id="KW-0547">Nucleotide-binding</keyword>
<comment type="similarity">
    <text evidence="9">Belongs to the SUA5 family. TsaC subfamily.</text>
</comment>
<dbReference type="PROSITE" id="PS51163">
    <property type="entry name" value="YRDC"/>
    <property type="match status" value="1"/>
</dbReference>
<dbReference type="EMBL" id="SLZY01000002">
    <property type="protein sequence ID" value="TCS73253.1"/>
    <property type="molecule type" value="Genomic_DNA"/>
</dbReference>
<name>A0A4R3JXU4_9PROT</name>
<dbReference type="GO" id="GO:0005524">
    <property type="term" value="F:ATP binding"/>
    <property type="evidence" value="ECO:0007669"/>
    <property type="project" value="UniProtKB-UniRule"/>
</dbReference>
<dbReference type="GO" id="GO:0006450">
    <property type="term" value="P:regulation of translational fidelity"/>
    <property type="evidence" value="ECO:0007669"/>
    <property type="project" value="TreeGrafter"/>
</dbReference>
<dbReference type="AlphaFoldDB" id="A0A4R3JXU4"/>
<organism evidence="11 12">
    <name type="scientific">Sulfuritortus calidifontis</name>
    <dbReference type="NCBI Taxonomy" id="1914471"/>
    <lineage>
        <taxon>Bacteria</taxon>
        <taxon>Pseudomonadati</taxon>
        <taxon>Pseudomonadota</taxon>
        <taxon>Betaproteobacteria</taxon>
        <taxon>Nitrosomonadales</taxon>
        <taxon>Thiobacillaceae</taxon>
        <taxon>Sulfuritortus</taxon>
    </lineage>
</organism>
<evidence type="ECO:0000313" key="12">
    <source>
        <dbReference type="Proteomes" id="UP000295135"/>
    </source>
</evidence>
<evidence type="ECO:0000313" key="11">
    <source>
        <dbReference type="EMBL" id="TCS73253.1"/>
    </source>
</evidence>
<reference evidence="11 12" key="1">
    <citation type="submission" date="2019-03" db="EMBL/GenBank/DDBJ databases">
        <title>Genomic Encyclopedia of Type Strains, Phase IV (KMG-IV): sequencing the most valuable type-strain genomes for metagenomic binning, comparative biology and taxonomic classification.</title>
        <authorList>
            <person name="Goeker M."/>
        </authorList>
    </citation>
    <scope>NUCLEOTIDE SEQUENCE [LARGE SCALE GENOMIC DNA]</scope>
    <source>
        <strain evidence="11 12">DSM 103923</strain>
    </source>
</reference>
<feature type="domain" description="YrdC-like" evidence="10">
    <location>
        <begin position="8"/>
        <end position="188"/>
    </location>
</feature>
<evidence type="ECO:0000256" key="9">
    <source>
        <dbReference type="HAMAP-Rule" id="MF_01852"/>
    </source>
</evidence>
<accession>A0A4R3JXU4</accession>
<dbReference type="PANTHER" id="PTHR17490">
    <property type="entry name" value="SUA5"/>
    <property type="match status" value="1"/>
</dbReference>
<dbReference type="Pfam" id="PF01300">
    <property type="entry name" value="Sua5_yciO_yrdC"/>
    <property type="match status" value="1"/>
</dbReference>
<dbReference type="InterPro" id="IPR017945">
    <property type="entry name" value="DHBP_synth_RibB-like_a/b_dom"/>
</dbReference>
<evidence type="ECO:0000256" key="6">
    <source>
        <dbReference type="ARBA" id="ARBA00022741"/>
    </source>
</evidence>
<sequence length="188" mass="20615">MNLAVPPLTDIAAIRRHLQRGGVIAYATESCYGLGCDPRKRKAVQKILRLKGRPQSKGLILIGSDFSQFRRYLAPVAPDLAARFKDYWPGPYTLLLPAARRCPKWLTGEHTKLAVRVTAHPGAARLCRALGMALVSTSANRAGRPALKTARACRREFGSKVWVLPGRIGRRRRPSTIIDPASGGVLRA</sequence>
<keyword evidence="7 9" id="KW-0067">ATP-binding</keyword>
<protein>
    <recommendedName>
        <fullName evidence="9">Threonylcarbamoyl-AMP synthase</fullName>
        <shortName evidence="9">TC-AMP synthase</shortName>
        <ecNumber evidence="9">2.7.7.87</ecNumber>
    </recommendedName>
    <alternativeName>
        <fullName evidence="9">L-threonylcarbamoyladenylate synthase</fullName>
    </alternativeName>
    <alternativeName>
        <fullName evidence="9">t(6)A37 threonylcarbamoyladenosine biosynthesis protein TsaC</fullName>
    </alternativeName>
    <alternativeName>
        <fullName evidence="9">tRNA threonylcarbamoyladenosine biosynthesis protein TsaC</fullName>
    </alternativeName>
</protein>
<evidence type="ECO:0000256" key="1">
    <source>
        <dbReference type="ARBA" id="ARBA00004496"/>
    </source>
</evidence>
<dbReference type="EC" id="2.7.7.87" evidence="9"/>
<keyword evidence="12" id="KW-1185">Reference proteome</keyword>
<dbReference type="InterPro" id="IPR023535">
    <property type="entry name" value="TC-AMP_synthase"/>
</dbReference>
<comment type="subcellular location">
    <subcellularLocation>
        <location evidence="1 9">Cytoplasm</location>
    </subcellularLocation>
</comment>
<dbReference type="GO" id="GO:0003725">
    <property type="term" value="F:double-stranded RNA binding"/>
    <property type="evidence" value="ECO:0007669"/>
    <property type="project" value="InterPro"/>
</dbReference>
<dbReference type="Proteomes" id="UP000295135">
    <property type="component" value="Unassembled WGS sequence"/>
</dbReference>
<comment type="caution">
    <text evidence="11">The sequence shown here is derived from an EMBL/GenBank/DDBJ whole genome shotgun (WGS) entry which is preliminary data.</text>
</comment>
<evidence type="ECO:0000256" key="2">
    <source>
        <dbReference type="ARBA" id="ARBA00022490"/>
    </source>
</evidence>
<keyword evidence="5 9" id="KW-0548">Nucleotidyltransferase</keyword>
<evidence type="ECO:0000256" key="5">
    <source>
        <dbReference type="ARBA" id="ARBA00022695"/>
    </source>
</evidence>
<comment type="function">
    <text evidence="9">Required for the formation of a threonylcarbamoyl group on adenosine at position 37 (t(6)A37) in tRNAs that read codons beginning with adenine. Catalyzes the conversion of L-threonine, HCO(3)(-)/CO(2) and ATP to give threonylcarbamoyl-AMP (TC-AMP) as the acyladenylate intermediate, with the release of diphosphate.</text>
</comment>
<evidence type="ECO:0000256" key="7">
    <source>
        <dbReference type="ARBA" id="ARBA00022840"/>
    </source>
</evidence>
<evidence type="ECO:0000256" key="8">
    <source>
        <dbReference type="ARBA" id="ARBA00048366"/>
    </source>
</evidence>
<dbReference type="PANTHER" id="PTHR17490:SF18">
    <property type="entry name" value="THREONYLCARBAMOYL-AMP SYNTHASE"/>
    <property type="match status" value="1"/>
</dbReference>
<dbReference type="SUPFAM" id="SSF55821">
    <property type="entry name" value="YrdC/RibB"/>
    <property type="match status" value="1"/>
</dbReference>
<evidence type="ECO:0000256" key="3">
    <source>
        <dbReference type="ARBA" id="ARBA00022679"/>
    </source>
</evidence>
<dbReference type="InterPro" id="IPR006070">
    <property type="entry name" value="Sua5-like_dom"/>
</dbReference>
<dbReference type="GO" id="GO:0005737">
    <property type="term" value="C:cytoplasm"/>
    <property type="evidence" value="ECO:0007669"/>
    <property type="project" value="UniProtKB-SubCell"/>
</dbReference>
<evidence type="ECO:0000256" key="4">
    <source>
        <dbReference type="ARBA" id="ARBA00022694"/>
    </source>
</evidence>
<proteinExistence type="inferred from homology"/>
<keyword evidence="3 9" id="KW-0808">Transferase</keyword>
<dbReference type="GO" id="GO:0061710">
    <property type="term" value="F:L-threonylcarbamoyladenylate synthase"/>
    <property type="evidence" value="ECO:0007669"/>
    <property type="project" value="UniProtKB-EC"/>
</dbReference>
<keyword evidence="2 9" id="KW-0963">Cytoplasm</keyword>
<gene>
    <name evidence="9" type="primary">tsaC</name>
    <name evidence="11" type="ORF">EDC61_10221</name>
</gene>
<dbReference type="GO" id="GO:0000049">
    <property type="term" value="F:tRNA binding"/>
    <property type="evidence" value="ECO:0007669"/>
    <property type="project" value="TreeGrafter"/>
</dbReference>